<dbReference type="Pfam" id="PF13413">
    <property type="entry name" value="HTH_25"/>
    <property type="match status" value="1"/>
</dbReference>
<dbReference type="InterPro" id="IPR013783">
    <property type="entry name" value="Ig-like_fold"/>
</dbReference>
<dbReference type="GO" id="GO:0003677">
    <property type="term" value="F:DNA binding"/>
    <property type="evidence" value="ECO:0007669"/>
    <property type="project" value="InterPro"/>
</dbReference>
<proteinExistence type="predicted"/>
<dbReference type="AlphaFoldDB" id="A0A1G1WDC5"/>
<feature type="transmembrane region" description="Helical" evidence="1">
    <location>
        <begin position="99"/>
        <end position="119"/>
    </location>
</feature>
<protein>
    <recommendedName>
        <fullName evidence="2">Cytoskeleton protein RodZ-like C-terminal domain-containing protein</fullName>
    </recommendedName>
</protein>
<feature type="domain" description="Cytoskeleton protein RodZ-like C-terminal" evidence="2">
    <location>
        <begin position="236"/>
        <end position="294"/>
    </location>
</feature>
<dbReference type="Pfam" id="PF13464">
    <property type="entry name" value="RodZ_C"/>
    <property type="match status" value="1"/>
</dbReference>
<reference evidence="3 4" key="1">
    <citation type="journal article" date="2016" name="Nat. Commun.">
        <title>Thousands of microbial genomes shed light on interconnected biogeochemical processes in an aquifer system.</title>
        <authorList>
            <person name="Anantharaman K."/>
            <person name="Brown C.T."/>
            <person name="Hug L.A."/>
            <person name="Sharon I."/>
            <person name="Castelle C.J."/>
            <person name="Probst A.J."/>
            <person name="Thomas B.C."/>
            <person name="Singh A."/>
            <person name="Wilkins M.J."/>
            <person name="Karaoz U."/>
            <person name="Brodie E.L."/>
            <person name="Williams K.H."/>
            <person name="Hubbard S.S."/>
            <person name="Banfield J.F."/>
        </authorList>
    </citation>
    <scope>NUCLEOTIDE SEQUENCE [LARGE SCALE GENOMIC DNA]</scope>
</reference>
<keyword evidence="1" id="KW-0812">Transmembrane</keyword>
<dbReference type="Pfam" id="PF09136">
    <property type="entry name" value="Glucodextran_B"/>
    <property type="match status" value="1"/>
</dbReference>
<evidence type="ECO:0000259" key="2">
    <source>
        <dbReference type="Pfam" id="PF13464"/>
    </source>
</evidence>
<dbReference type="EMBL" id="MHCS01000045">
    <property type="protein sequence ID" value="OGY25480.1"/>
    <property type="molecule type" value="Genomic_DNA"/>
</dbReference>
<dbReference type="PANTHER" id="PTHR34475">
    <property type="match status" value="1"/>
</dbReference>
<evidence type="ECO:0000313" key="3">
    <source>
        <dbReference type="EMBL" id="OGY25480.1"/>
    </source>
</evidence>
<comment type="caution">
    <text evidence="3">The sequence shown here is derived from an EMBL/GenBank/DDBJ whole genome shotgun (WGS) entry which is preliminary data.</text>
</comment>
<dbReference type="InterPro" id="IPR050400">
    <property type="entry name" value="Bact_Cytoskel_RodZ"/>
</dbReference>
<sequence length="300" mass="33892">MKTAGEILTESRKSKNLTLEQAERETRIRKKVLKKLEDGDWTSLEPTYIKGLLKNYANYLGLEEKRVLAFFRREYDEKKQTDGAKRLEKIRPRFRLSPTLFTVVLIAGLISAVVFYLFYQYQSFTAAPFLDIKEPKDNIKISSLSVNVVGRTLNDSILKINGEKVQVSPGGTFSVVVGLKEGINVLTITAANRFGKINTVKRSVIVNEAGEAKTSSEKEEEVLRLKFRVVKRSTFLTIEIDGRTTFEGLMIAGSSKELQAREKIKISTDDAGATFVRFRGEEFSLGKKGEKIERVFTTDN</sequence>
<evidence type="ECO:0000256" key="1">
    <source>
        <dbReference type="SAM" id="Phobius"/>
    </source>
</evidence>
<dbReference type="InterPro" id="IPR010982">
    <property type="entry name" value="Lambda_DNA-bd_dom_sf"/>
</dbReference>
<accession>A0A1G1WDC5</accession>
<evidence type="ECO:0000313" key="4">
    <source>
        <dbReference type="Proteomes" id="UP000176389"/>
    </source>
</evidence>
<dbReference type="STRING" id="1802596.A2Z11_03565"/>
<dbReference type="Gene3D" id="2.60.40.10">
    <property type="entry name" value="Immunoglobulins"/>
    <property type="match status" value="1"/>
</dbReference>
<organism evidence="3 4">
    <name type="scientific">Candidatus Woykebacteria bacterium RBG_16_43_9</name>
    <dbReference type="NCBI Taxonomy" id="1802596"/>
    <lineage>
        <taxon>Bacteria</taxon>
        <taxon>Candidatus Woykeibacteriota</taxon>
    </lineage>
</organism>
<dbReference type="InterPro" id="IPR025194">
    <property type="entry name" value="RodZ-like_C"/>
</dbReference>
<dbReference type="PANTHER" id="PTHR34475:SF1">
    <property type="entry name" value="CYTOSKELETON PROTEIN RODZ"/>
    <property type="match status" value="1"/>
</dbReference>
<dbReference type="Gene3D" id="1.10.260.40">
    <property type="entry name" value="lambda repressor-like DNA-binding domains"/>
    <property type="match status" value="1"/>
</dbReference>
<keyword evidence="1" id="KW-1133">Transmembrane helix</keyword>
<dbReference type="Proteomes" id="UP000176389">
    <property type="component" value="Unassembled WGS sequence"/>
</dbReference>
<gene>
    <name evidence="3" type="ORF">A2Z11_03565</name>
</gene>
<keyword evidence="1" id="KW-0472">Membrane</keyword>
<name>A0A1G1WDC5_9BACT</name>